<keyword evidence="3" id="KW-1185">Reference proteome</keyword>
<organism evidence="2 3">
    <name type="scientific">Simplicispira suum</name>
    <dbReference type="NCBI Taxonomy" id="2109915"/>
    <lineage>
        <taxon>Bacteria</taxon>
        <taxon>Pseudomonadati</taxon>
        <taxon>Pseudomonadota</taxon>
        <taxon>Betaproteobacteria</taxon>
        <taxon>Burkholderiales</taxon>
        <taxon>Comamonadaceae</taxon>
        <taxon>Simplicispira</taxon>
    </lineage>
</organism>
<evidence type="ECO:0000313" key="3">
    <source>
        <dbReference type="Proteomes" id="UP000239326"/>
    </source>
</evidence>
<feature type="signal peptide" evidence="1">
    <location>
        <begin position="1"/>
        <end position="24"/>
    </location>
</feature>
<name>A0A2S0N4M6_9BURK</name>
<feature type="chain" id="PRO_5015533963" evidence="1">
    <location>
        <begin position="25"/>
        <end position="177"/>
    </location>
</feature>
<dbReference type="AlphaFoldDB" id="A0A2S0N4M6"/>
<dbReference type="KEGG" id="simp:C6571_06025"/>
<dbReference type="OrthoDB" id="9154310at2"/>
<dbReference type="RefSeq" id="WP_106448074.1">
    <property type="nucleotide sequence ID" value="NZ_CP027669.1"/>
</dbReference>
<dbReference type="PROSITE" id="PS51257">
    <property type="entry name" value="PROKAR_LIPOPROTEIN"/>
    <property type="match status" value="1"/>
</dbReference>
<accession>A0A2S0N4M6</accession>
<evidence type="ECO:0000256" key="1">
    <source>
        <dbReference type="SAM" id="SignalP"/>
    </source>
</evidence>
<dbReference type="EMBL" id="CP027669">
    <property type="protein sequence ID" value="AVO43099.1"/>
    <property type="molecule type" value="Genomic_DNA"/>
</dbReference>
<gene>
    <name evidence="2" type="ORF">C6571_06025</name>
</gene>
<proteinExistence type="predicted"/>
<evidence type="ECO:0000313" key="2">
    <source>
        <dbReference type="EMBL" id="AVO43099.1"/>
    </source>
</evidence>
<keyword evidence="1" id="KW-0732">Signal</keyword>
<dbReference type="Proteomes" id="UP000239326">
    <property type="component" value="Chromosome"/>
</dbReference>
<sequence>MRVAIFIAQSLLLALLMACSPALEWRTVPLPELALEVSLPCKPERAQRNVELAGQTVEITMQSCEAGGNTFAVACAALAQPSSAGAALAHWRAAVLAAAQAKNAKDKPFQPDGALGLPQSVRTQATGVLPSGGAMHLEAAWFARVDQSTVTVCHAMVYGSELPRASADVFFEALVLR</sequence>
<protein>
    <submittedName>
        <fullName evidence="2">Uncharacterized protein</fullName>
    </submittedName>
</protein>
<reference evidence="2 3" key="1">
    <citation type="submission" date="2018-03" db="EMBL/GenBank/DDBJ databases">
        <title>Genome sequencing of Simplicispira sp.</title>
        <authorList>
            <person name="Kim S.-J."/>
            <person name="Heo J."/>
            <person name="Kwon S.-W."/>
        </authorList>
    </citation>
    <scope>NUCLEOTIDE SEQUENCE [LARGE SCALE GENOMIC DNA]</scope>
    <source>
        <strain evidence="2 3">SC1-8</strain>
    </source>
</reference>